<accession>A0A4Y2GBJ9</accession>
<evidence type="ECO:0000313" key="2">
    <source>
        <dbReference type="Proteomes" id="UP000499080"/>
    </source>
</evidence>
<name>A0A4Y2GBJ9_ARAVE</name>
<proteinExistence type="predicted"/>
<gene>
    <name evidence="1" type="ORF">AVEN_266787_1</name>
</gene>
<keyword evidence="2" id="KW-1185">Reference proteome</keyword>
<dbReference type="Proteomes" id="UP000499080">
    <property type="component" value="Unassembled WGS sequence"/>
</dbReference>
<organism evidence="1 2">
    <name type="scientific">Araneus ventricosus</name>
    <name type="common">Orbweaver spider</name>
    <name type="synonym">Epeira ventricosa</name>
    <dbReference type="NCBI Taxonomy" id="182803"/>
    <lineage>
        <taxon>Eukaryota</taxon>
        <taxon>Metazoa</taxon>
        <taxon>Ecdysozoa</taxon>
        <taxon>Arthropoda</taxon>
        <taxon>Chelicerata</taxon>
        <taxon>Arachnida</taxon>
        <taxon>Araneae</taxon>
        <taxon>Araneomorphae</taxon>
        <taxon>Entelegynae</taxon>
        <taxon>Araneoidea</taxon>
        <taxon>Araneidae</taxon>
        <taxon>Araneus</taxon>
    </lineage>
</organism>
<dbReference type="EMBL" id="BGPR01001304">
    <property type="protein sequence ID" value="GBM50567.1"/>
    <property type="molecule type" value="Genomic_DNA"/>
</dbReference>
<comment type="caution">
    <text evidence="1">The sequence shown here is derived from an EMBL/GenBank/DDBJ whole genome shotgun (WGS) entry which is preliminary data.</text>
</comment>
<dbReference type="AlphaFoldDB" id="A0A4Y2GBJ9"/>
<protein>
    <submittedName>
        <fullName evidence="1">Uncharacterized protein</fullName>
    </submittedName>
</protein>
<evidence type="ECO:0000313" key="1">
    <source>
        <dbReference type="EMBL" id="GBM50567.1"/>
    </source>
</evidence>
<sequence>MQVFSLSHDMRCLPYGHEKVERMTCDADSTGTKTSNVWHATPTVRTRKSRTYGMRHPPNRANGLFLAFAAPCCMTCHCMPDPPLKFVNDPFGHREYILVT</sequence>
<reference evidence="1 2" key="1">
    <citation type="journal article" date="2019" name="Sci. Rep.">
        <title>Orb-weaving spider Araneus ventricosus genome elucidates the spidroin gene catalogue.</title>
        <authorList>
            <person name="Kono N."/>
            <person name="Nakamura H."/>
            <person name="Ohtoshi R."/>
            <person name="Moran D.A.P."/>
            <person name="Shinohara A."/>
            <person name="Yoshida Y."/>
            <person name="Fujiwara M."/>
            <person name="Mori M."/>
            <person name="Tomita M."/>
            <person name="Arakawa K."/>
        </authorList>
    </citation>
    <scope>NUCLEOTIDE SEQUENCE [LARGE SCALE GENOMIC DNA]</scope>
</reference>